<dbReference type="SUPFAM" id="SSF53448">
    <property type="entry name" value="Nucleotide-diphospho-sugar transferases"/>
    <property type="match status" value="1"/>
</dbReference>
<dbReference type="InterPro" id="IPR029044">
    <property type="entry name" value="Nucleotide-diphossugar_trans"/>
</dbReference>
<dbReference type="AlphaFoldDB" id="A0A1F5K382"/>
<dbReference type="InterPro" id="IPR001173">
    <property type="entry name" value="Glyco_trans_2-like"/>
</dbReference>
<name>A0A1F5K382_9BACT</name>
<dbReference type="Pfam" id="PF00535">
    <property type="entry name" value="Glycos_transf_2"/>
    <property type="match status" value="1"/>
</dbReference>
<proteinExistence type="predicted"/>
<sequence>MSKIDLSIIVPCYNEGPTFTKSAYKIIRELKKINLGWEIIFVEDKSQDNTKSAVENLIKKIENSRAIYHRQNEGRGKSVSDGITSAKGKICGYLDVDLEVSQTYIPIFLEEIKKGYAMAVGKRFYEGGLKSLPRFLASKVYALIVKTTLKVPIEDTEAGYKFFNREKILPILKKTKDNHWFWDTEICAIAYYANLKISQVPVLFKRRLEKKSTVRLIPDTVDYIKKLIKFRSQLPQIAKANAK</sequence>
<dbReference type="EMBL" id="MFDF01000014">
    <property type="protein sequence ID" value="OGE35403.1"/>
    <property type="molecule type" value="Genomic_DNA"/>
</dbReference>
<dbReference type="PANTHER" id="PTHR10859">
    <property type="entry name" value="GLYCOSYL TRANSFERASE"/>
    <property type="match status" value="1"/>
</dbReference>
<gene>
    <name evidence="2" type="ORF">A3E66_00215</name>
</gene>
<dbReference type="Proteomes" id="UP000179051">
    <property type="component" value="Unassembled WGS sequence"/>
</dbReference>
<evidence type="ECO:0000313" key="3">
    <source>
        <dbReference type="Proteomes" id="UP000179051"/>
    </source>
</evidence>
<evidence type="ECO:0000259" key="1">
    <source>
        <dbReference type="Pfam" id="PF00535"/>
    </source>
</evidence>
<dbReference type="GO" id="GO:0006487">
    <property type="term" value="P:protein N-linked glycosylation"/>
    <property type="evidence" value="ECO:0007669"/>
    <property type="project" value="TreeGrafter"/>
</dbReference>
<dbReference type="PANTHER" id="PTHR10859:SF91">
    <property type="entry name" value="DOLICHYL-PHOSPHATE BETA-GLUCOSYLTRANSFERASE"/>
    <property type="match status" value="1"/>
</dbReference>
<reference evidence="2 3" key="1">
    <citation type="journal article" date="2016" name="Nat. Commun.">
        <title>Thousands of microbial genomes shed light on interconnected biogeochemical processes in an aquifer system.</title>
        <authorList>
            <person name="Anantharaman K."/>
            <person name="Brown C.T."/>
            <person name="Hug L.A."/>
            <person name="Sharon I."/>
            <person name="Castelle C.J."/>
            <person name="Probst A.J."/>
            <person name="Thomas B.C."/>
            <person name="Singh A."/>
            <person name="Wilkins M.J."/>
            <person name="Karaoz U."/>
            <person name="Brodie E.L."/>
            <person name="Williams K.H."/>
            <person name="Hubbard S.S."/>
            <person name="Banfield J.F."/>
        </authorList>
    </citation>
    <scope>NUCLEOTIDE SEQUENCE [LARGE SCALE GENOMIC DNA]</scope>
</reference>
<protein>
    <recommendedName>
        <fullName evidence="1">Glycosyltransferase 2-like domain-containing protein</fullName>
    </recommendedName>
</protein>
<accession>A0A1F5K382</accession>
<evidence type="ECO:0000313" key="2">
    <source>
        <dbReference type="EMBL" id="OGE35403.1"/>
    </source>
</evidence>
<feature type="domain" description="Glycosyltransferase 2-like" evidence="1">
    <location>
        <begin position="7"/>
        <end position="131"/>
    </location>
</feature>
<comment type="caution">
    <text evidence="2">The sequence shown here is derived from an EMBL/GenBank/DDBJ whole genome shotgun (WGS) entry which is preliminary data.</text>
</comment>
<organism evidence="2 3">
    <name type="scientific">Candidatus Daviesbacteria bacterium RIFCSPHIGHO2_12_FULL_37_16</name>
    <dbReference type="NCBI Taxonomy" id="1797778"/>
    <lineage>
        <taxon>Bacteria</taxon>
        <taxon>Candidatus Daviesiibacteriota</taxon>
    </lineage>
</organism>
<dbReference type="Gene3D" id="3.90.550.10">
    <property type="entry name" value="Spore Coat Polysaccharide Biosynthesis Protein SpsA, Chain A"/>
    <property type="match status" value="1"/>
</dbReference>